<evidence type="ECO:0000256" key="7">
    <source>
        <dbReference type="ARBA" id="ARBA00023061"/>
    </source>
</evidence>
<dbReference type="Gene3D" id="3.30.1330.80">
    <property type="entry name" value="Hypothetical protein, similar to alpha- acetolactate decarboxylase, domain 2"/>
    <property type="match status" value="2"/>
</dbReference>
<comment type="pathway">
    <text evidence="2">Polyol metabolism; (R,R)-butane-2,3-diol biosynthesis; (R,R)-butane-2,3-diol from pyruvate: step 2/3.</text>
</comment>
<keyword evidence="6" id="KW-0210">Decarboxylase</keyword>
<dbReference type="InterPro" id="IPR005128">
    <property type="entry name" value="Acetolactate_a_deCO2ase"/>
</dbReference>
<accession>A0AAQ3RBY3</accession>
<keyword evidence="7" id="KW-0005">Acetoin biosynthesis</keyword>
<dbReference type="PANTHER" id="PTHR35524">
    <property type="entry name" value="ALPHA-ACETOLACTATE DECARBOXYLASE"/>
    <property type="match status" value="1"/>
</dbReference>
<dbReference type="Proteomes" id="UP001303373">
    <property type="component" value="Chromosome 10"/>
</dbReference>
<comment type="similarity">
    <text evidence="3">Belongs to the alpha-acetolactate decarboxylase family.</text>
</comment>
<organism evidence="9 10">
    <name type="scientific">Acrodontium crateriforme</name>
    <dbReference type="NCBI Taxonomy" id="150365"/>
    <lineage>
        <taxon>Eukaryota</taxon>
        <taxon>Fungi</taxon>
        <taxon>Dikarya</taxon>
        <taxon>Ascomycota</taxon>
        <taxon>Pezizomycotina</taxon>
        <taxon>Dothideomycetes</taxon>
        <taxon>Dothideomycetidae</taxon>
        <taxon>Mycosphaerellales</taxon>
        <taxon>Teratosphaeriaceae</taxon>
        <taxon>Acrodontium</taxon>
    </lineage>
</organism>
<reference evidence="9 10" key="1">
    <citation type="submission" date="2023-11" db="EMBL/GenBank/DDBJ databases">
        <title>An acidophilic fungus is an integral part of prey digestion in a carnivorous sundew plant.</title>
        <authorList>
            <person name="Tsai I.J."/>
        </authorList>
    </citation>
    <scope>NUCLEOTIDE SEQUENCE [LARGE SCALE GENOMIC DNA]</scope>
    <source>
        <strain evidence="9">169a</strain>
    </source>
</reference>
<dbReference type="GO" id="GO:0047605">
    <property type="term" value="F:acetolactate decarboxylase activity"/>
    <property type="evidence" value="ECO:0007669"/>
    <property type="project" value="UniProtKB-EC"/>
</dbReference>
<name>A0AAQ3RBY3_9PEZI</name>
<evidence type="ECO:0000256" key="6">
    <source>
        <dbReference type="ARBA" id="ARBA00022793"/>
    </source>
</evidence>
<gene>
    <name evidence="9" type="ORF">R9X50_00604100</name>
</gene>
<evidence type="ECO:0000256" key="2">
    <source>
        <dbReference type="ARBA" id="ARBA00005170"/>
    </source>
</evidence>
<dbReference type="GO" id="GO:0045151">
    <property type="term" value="P:acetoin biosynthetic process"/>
    <property type="evidence" value="ECO:0007669"/>
    <property type="project" value="UniProtKB-KW"/>
</dbReference>
<proteinExistence type="inferred from homology"/>
<evidence type="ECO:0000256" key="4">
    <source>
        <dbReference type="ARBA" id="ARBA00013204"/>
    </source>
</evidence>
<dbReference type="EMBL" id="CP138589">
    <property type="protein sequence ID" value="WPH03165.1"/>
    <property type="molecule type" value="Genomic_DNA"/>
</dbReference>
<evidence type="ECO:0000256" key="8">
    <source>
        <dbReference type="ARBA" id="ARBA00023239"/>
    </source>
</evidence>
<evidence type="ECO:0000256" key="1">
    <source>
        <dbReference type="ARBA" id="ARBA00001784"/>
    </source>
</evidence>
<evidence type="ECO:0000256" key="3">
    <source>
        <dbReference type="ARBA" id="ARBA00007106"/>
    </source>
</evidence>
<protein>
    <recommendedName>
        <fullName evidence="5">Alpha-acetolactate decarboxylase</fullName>
        <ecNumber evidence="4">4.1.1.5</ecNumber>
    </recommendedName>
</protein>
<keyword evidence="10" id="KW-1185">Reference proteome</keyword>
<evidence type="ECO:0000256" key="5">
    <source>
        <dbReference type="ARBA" id="ARBA00020164"/>
    </source>
</evidence>
<evidence type="ECO:0000313" key="10">
    <source>
        <dbReference type="Proteomes" id="UP001303373"/>
    </source>
</evidence>
<sequence length="208" mass="23206">MAPAIPNDIFQFSLHSAYQAGLRDGGPPVGFLANQGTHGIGYFEADEDDERPNDMIQLDGITYTLDKDGDADRAEKDDQLPFVMVTVFQPTERVKPPVSTTSKKLKELFEQGKNTPIAFRIQGKFKYINTEQQTYWDVTGSIFGYCIPAWQEAASGEGLQSCFLHESKKTGGRVVDFETGDGAILNWTKCGRLHLGFPKDDEFDELKL</sequence>
<dbReference type="SUPFAM" id="SSF117856">
    <property type="entry name" value="AF0104/ALDC/Ptd012-like"/>
    <property type="match status" value="1"/>
</dbReference>
<dbReference type="PANTHER" id="PTHR35524:SF1">
    <property type="entry name" value="ALPHA-ACETOLACTATE DECARBOXYLASE"/>
    <property type="match status" value="1"/>
</dbReference>
<comment type="catalytic activity">
    <reaction evidence="1">
        <text>(2S)-2-acetolactate + H(+) = (R)-acetoin + CO2</text>
        <dbReference type="Rhea" id="RHEA:21580"/>
        <dbReference type="ChEBI" id="CHEBI:15378"/>
        <dbReference type="ChEBI" id="CHEBI:15686"/>
        <dbReference type="ChEBI" id="CHEBI:16526"/>
        <dbReference type="ChEBI" id="CHEBI:58476"/>
        <dbReference type="EC" id="4.1.1.5"/>
    </reaction>
</comment>
<keyword evidence="8" id="KW-0456">Lyase</keyword>
<evidence type="ECO:0000313" key="9">
    <source>
        <dbReference type="EMBL" id="WPH03165.1"/>
    </source>
</evidence>
<dbReference type="Pfam" id="PF03306">
    <property type="entry name" value="AAL_decarboxy"/>
    <property type="match status" value="2"/>
</dbReference>
<dbReference type="EC" id="4.1.1.5" evidence="4"/>
<dbReference type="AlphaFoldDB" id="A0AAQ3RBY3"/>